<dbReference type="STRING" id="35608.A0A2U1NIG9"/>
<keyword evidence="2" id="KW-1185">Reference proteome</keyword>
<comment type="caution">
    <text evidence="1">The sequence shown here is derived from an EMBL/GenBank/DDBJ whole genome shotgun (WGS) entry which is preliminary data.</text>
</comment>
<keyword evidence="1" id="KW-0808">Transferase</keyword>
<dbReference type="Proteomes" id="UP000245207">
    <property type="component" value="Unassembled WGS sequence"/>
</dbReference>
<evidence type="ECO:0000313" key="1">
    <source>
        <dbReference type="EMBL" id="PWA73271.1"/>
    </source>
</evidence>
<proteinExistence type="predicted"/>
<dbReference type="SUPFAM" id="SSF56219">
    <property type="entry name" value="DNase I-like"/>
    <property type="match status" value="1"/>
</dbReference>
<name>A0A2U1NIG9_ARTAN</name>
<evidence type="ECO:0000313" key="2">
    <source>
        <dbReference type="Proteomes" id="UP000245207"/>
    </source>
</evidence>
<gene>
    <name evidence="1" type="ORF">CTI12_AA262690</name>
</gene>
<organism evidence="1 2">
    <name type="scientific">Artemisia annua</name>
    <name type="common">Sweet wormwood</name>
    <dbReference type="NCBI Taxonomy" id="35608"/>
    <lineage>
        <taxon>Eukaryota</taxon>
        <taxon>Viridiplantae</taxon>
        <taxon>Streptophyta</taxon>
        <taxon>Embryophyta</taxon>
        <taxon>Tracheophyta</taxon>
        <taxon>Spermatophyta</taxon>
        <taxon>Magnoliopsida</taxon>
        <taxon>eudicotyledons</taxon>
        <taxon>Gunneridae</taxon>
        <taxon>Pentapetalae</taxon>
        <taxon>asterids</taxon>
        <taxon>campanulids</taxon>
        <taxon>Asterales</taxon>
        <taxon>Asteraceae</taxon>
        <taxon>Asteroideae</taxon>
        <taxon>Anthemideae</taxon>
        <taxon>Artemisiinae</taxon>
        <taxon>Artemisia</taxon>
    </lineage>
</organism>
<keyword evidence="1" id="KW-0695">RNA-directed DNA polymerase</keyword>
<sequence length="328" mass="38303">MSANKYSILEESEVNEQSELENMRNKEIVDEFLRLQKEPTEIELSKWNVDMIGYFNKSKEIMRGKVKEKMADNSNKEEVNDVYQEESRIGSWNIRGLSTTDKQNEVMNFIENEQLSICAILETHLKTSKIQRIGDRIFGMWEWTDNLRMCDKGCKVMLGWNQDKVSVTMVHIAKVLCKVRTVTGNIGLFCTFVYAANGGVERRILWKDLCIYKRIVEDKAWVLIWIHTNICSSPEWGETVSRYAAMDSGNNIKSIIRRLSFAPSVYLIWKERNCRLFRDEKRSVEDLFELFCDIIKLRLAGMKVKPTPALLRAQKEWNVKMVMGKNDV</sequence>
<dbReference type="GO" id="GO:0003964">
    <property type="term" value="F:RNA-directed DNA polymerase activity"/>
    <property type="evidence" value="ECO:0007669"/>
    <property type="project" value="UniProtKB-KW"/>
</dbReference>
<dbReference type="Gene3D" id="3.60.10.10">
    <property type="entry name" value="Endonuclease/exonuclease/phosphatase"/>
    <property type="match status" value="1"/>
</dbReference>
<dbReference type="EMBL" id="PKPP01002763">
    <property type="protein sequence ID" value="PWA73271.1"/>
    <property type="molecule type" value="Genomic_DNA"/>
</dbReference>
<keyword evidence="1" id="KW-0548">Nucleotidyltransferase</keyword>
<dbReference type="InterPro" id="IPR036691">
    <property type="entry name" value="Endo/exonu/phosph_ase_sf"/>
</dbReference>
<accession>A0A2U1NIG9</accession>
<protein>
    <submittedName>
        <fullName evidence="1">RNA-directed DNA polymerase, eukaryota, Reverse transcriptase zinc-binding domain protein</fullName>
    </submittedName>
</protein>
<reference evidence="1 2" key="1">
    <citation type="journal article" date="2018" name="Mol. Plant">
        <title>The genome of Artemisia annua provides insight into the evolution of Asteraceae family and artemisinin biosynthesis.</title>
        <authorList>
            <person name="Shen Q."/>
            <person name="Zhang L."/>
            <person name="Liao Z."/>
            <person name="Wang S."/>
            <person name="Yan T."/>
            <person name="Shi P."/>
            <person name="Liu M."/>
            <person name="Fu X."/>
            <person name="Pan Q."/>
            <person name="Wang Y."/>
            <person name="Lv Z."/>
            <person name="Lu X."/>
            <person name="Zhang F."/>
            <person name="Jiang W."/>
            <person name="Ma Y."/>
            <person name="Chen M."/>
            <person name="Hao X."/>
            <person name="Li L."/>
            <person name="Tang Y."/>
            <person name="Lv G."/>
            <person name="Zhou Y."/>
            <person name="Sun X."/>
            <person name="Brodelius P.E."/>
            <person name="Rose J.K.C."/>
            <person name="Tang K."/>
        </authorList>
    </citation>
    <scope>NUCLEOTIDE SEQUENCE [LARGE SCALE GENOMIC DNA]</scope>
    <source>
        <strain evidence="2">cv. Huhao1</strain>
        <tissue evidence="1">Leaf</tissue>
    </source>
</reference>
<dbReference type="AlphaFoldDB" id="A0A2U1NIG9"/>